<sequence length="620" mass="63254">MYPTMKSTTTSLMALTSILGQASAHPMLDVNVVPRAAAQAPAVHQLPPLSNWGGQGQHPDASLLDHDLFYWGQTGALANMTCTPTAGKKMLSTARMGSLVKSIDCSDPKNLKVTFSSNDAVAKAKSSWAWADKAGNDFAFVVDGKCGGQYGRQSYMISKVTYQANTPVATLSGQPAKWEDFLGNYEVHITNKFAGNPSARGIISSIGNGIKSIGDDIGNIGNVDKSGSLNLARADLSGKQLFSGAFKGVQVSATCEQCGLTGSLDFDIKAGLTVPNKIQAIFTSQNGVGAQFGLGLNIQGQLTDPYNVDFKFPTIPVATFGLGPLGDVGINLDTAVTGGIGAVQAEVNVLAGAGFKLPDGQQFGIGAANPSFTPQFFPIGPTINGKIAVSANINPLVALSLGVSLPKIGGVTAGLSLEAPQVTADITAIAGNDQAPCGDANAIGSVNIDINAGLSIKAFAGDVFNACVKFGQKSSSSGSTGSGSSGSGTTQPPAQQPDGTPLSVGVDGPGNGFNGNNGKRPLIGTVTYNAQNGHQAISAGLFNSGANSDDTPIEPVAKGQTISQIKITSSALASCQLFSGFDSTKGCGTFTGTTLAPNAIFTPPANLANQILCIRCPNKK</sequence>
<dbReference type="Proteomes" id="UP001143910">
    <property type="component" value="Unassembled WGS sequence"/>
</dbReference>
<name>A0ACC1NWY7_9HYPO</name>
<protein>
    <submittedName>
        <fullName evidence="1">Uncharacterized protein</fullName>
    </submittedName>
</protein>
<keyword evidence="2" id="KW-1185">Reference proteome</keyword>
<comment type="caution">
    <text evidence="1">The sequence shown here is derived from an EMBL/GenBank/DDBJ whole genome shotgun (WGS) entry which is preliminary data.</text>
</comment>
<evidence type="ECO:0000313" key="1">
    <source>
        <dbReference type="EMBL" id="KAJ2983795.1"/>
    </source>
</evidence>
<accession>A0ACC1NWY7</accession>
<evidence type="ECO:0000313" key="2">
    <source>
        <dbReference type="Proteomes" id="UP001143910"/>
    </source>
</evidence>
<dbReference type="EMBL" id="JANJQO010000016">
    <property type="protein sequence ID" value="KAJ2983795.1"/>
    <property type="molecule type" value="Genomic_DNA"/>
</dbReference>
<gene>
    <name evidence="1" type="ORF">NQ176_g432</name>
</gene>
<reference evidence="1" key="1">
    <citation type="submission" date="2022-08" db="EMBL/GenBank/DDBJ databases">
        <title>Genome Sequence of Lecanicillium fungicola.</title>
        <authorList>
            <person name="Buettner E."/>
        </authorList>
    </citation>
    <scope>NUCLEOTIDE SEQUENCE</scope>
    <source>
        <strain evidence="1">Babe33</strain>
    </source>
</reference>
<organism evidence="1 2">
    <name type="scientific">Zarea fungicola</name>
    <dbReference type="NCBI Taxonomy" id="93591"/>
    <lineage>
        <taxon>Eukaryota</taxon>
        <taxon>Fungi</taxon>
        <taxon>Dikarya</taxon>
        <taxon>Ascomycota</taxon>
        <taxon>Pezizomycotina</taxon>
        <taxon>Sordariomycetes</taxon>
        <taxon>Hypocreomycetidae</taxon>
        <taxon>Hypocreales</taxon>
        <taxon>Cordycipitaceae</taxon>
        <taxon>Zarea</taxon>
    </lineage>
</organism>
<proteinExistence type="predicted"/>